<dbReference type="EC" id="3.1.3.18" evidence="14"/>
<keyword evidence="7 14" id="KW-0418">Kinase</keyword>
<keyword evidence="14" id="KW-0378">Hydrolase</keyword>
<comment type="caution">
    <text evidence="14">The sequence shown here is derived from an EMBL/GenBank/DDBJ whole genome shotgun (WGS) entry which is preliminary data.</text>
</comment>
<dbReference type="NCBIfam" id="NF009874">
    <property type="entry name" value="PRK13337.1"/>
    <property type="match status" value="1"/>
</dbReference>
<dbReference type="InterPro" id="IPR001206">
    <property type="entry name" value="Diacylglycerol_kinase_cat_dom"/>
</dbReference>
<dbReference type="SUPFAM" id="SSF111331">
    <property type="entry name" value="NAD kinase/diacylglycerol kinase-like"/>
    <property type="match status" value="1"/>
</dbReference>
<dbReference type="Proteomes" id="UP000005707">
    <property type="component" value="Unassembled WGS sequence"/>
</dbReference>
<dbReference type="Pfam" id="PF00781">
    <property type="entry name" value="DAGK_cat"/>
    <property type="match status" value="1"/>
</dbReference>
<evidence type="ECO:0000256" key="11">
    <source>
        <dbReference type="ARBA" id="ARBA00023209"/>
    </source>
</evidence>
<dbReference type="InterPro" id="IPR045540">
    <property type="entry name" value="YegS/DAGK_C"/>
</dbReference>
<dbReference type="Pfam" id="PF19279">
    <property type="entry name" value="YegS_C"/>
    <property type="match status" value="1"/>
</dbReference>
<reference evidence="14 15" key="1">
    <citation type="journal article" date="2011" name="J. Bacteriol.">
        <title>Genome sequence of Haloplasma contractile, an unusual contractile bacterium from a deep-sea anoxic brine lake.</title>
        <authorList>
            <person name="Antunes A."/>
            <person name="Alam I."/>
            <person name="El Dorry H."/>
            <person name="Siam R."/>
            <person name="Robertson A."/>
            <person name="Bajic V.B."/>
            <person name="Stingl U."/>
        </authorList>
    </citation>
    <scope>NUCLEOTIDE SEQUENCE [LARGE SCALE GENOMIC DNA]</scope>
    <source>
        <strain evidence="14 15">SSD-17B</strain>
    </source>
</reference>
<evidence type="ECO:0000256" key="1">
    <source>
        <dbReference type="ARBA" id="ARBA00001946"/>
    </source>
</evidence>
<evidence type="ECO:0000256" key="4">
    <source>
        <dbReference type="ARBA" id="ARBA00022679"/>
    </source>
</evidence>
<dbReference type="PANTHER" id="PTHR12358">
    <property type="entry name" value="SPHINGOSINE KINASE"/>
    <property type="match status" value="1"/>
</dbReference>
<dbReference type="GO" id="GO:0046872">
    <property type="term" value="F:metal ion binding"/>
    <property type="evidence" value="ECO:0007669"/>
    <property type="project" value="UniProtKB-KW"/>
</dbReference>
<feature type="domain" description="DAGKc" evidence="13">
    <location>
        <begin position="1"/>
        <end position="131"/>
    </location>
</feature>
<evidence type="ECO:0000259" key="13">
    <source>
        <dbReference type="PROSITE" id="PS50146"/>
    </source>
</evidence>
<evidence type="ECO:0000256" key="6">
    <source>
        <dbReference type="ARBA" id="ARBA00022741"/>
    </source>
</evidence>
<dbReference type="InterPro" id="IPR017438">
    <property type="entry name" value="ATP-NAD_kinase_N"/>
</dbReference>
<dbReference type="PANTHER" id="PTHR12358:SF106">
    <property type="entry name" value="LIPID KINASE YEGS"/>
    <property type="match status" value="1"/>
</dbReference>
<protein>
    <submittedName>
        <fullName evidence="14">Diacylglycerol kinase protein</fullName>
        <ecNumber evidence="14">3.1.3.18</ecNumber>
    </submittedName>
</protein>
<evidence type="ECO:0000313" key="14">
    <source>
        <dbReference type="EMBL" id="ERJ13116.1"/>
    </source>
</evidence>
<dbReference type="GO" id="GO:0005524">
    <property type="term" value="F:ATP binding"/>
    <property type="evidence" value="ECO:0007669"/>
    <property type="project" value="UniProtKB-KW"/>
</dbReference>
<dbReference type="STRING" id="1033810.HLPCO_000735"/>
<keyword evidence="12" id="KW-1208">Phospholipid metabolism</keyword>
<dbReference type="GO" id="GO:0008967">
    <property type="term" value="F:phosphoglycolate phosphatase activity"/>
    <property type="evidence" value="ECO:0007669"/>
    <property type="project" value="UniProtKB-EC"/>
</dbReference>
<dbReference type="GO" id="GO:0004143">
    <property type="term" value="F:ATP-dependent diacylglycerol kinase activity"/>
    <property type="evidence" value="ECO:0007669"/>
    <property type="project" value="TreeGrafter"/>
</dbReference>
<evidence type="ECO:0000256" key="7">
    <source>
        <dbReference type="ARBA" id="ARBA00022777"/>
    </source>
</evidence>
<keyword evidence="5" id="KW-0479">Metal-binding</keyword>
<name>U2EEJ1_9MOLU</name>
<keyword evidence="10" id="KW-0443">Lipid metabolism</keyword>
<dbReference type="InParanoid" id="U2EEJ1"/>
<evidence type="ECO:0000256" key="5">
    <source>
        <dbReference type="ARBA" id="ARBA00022723"/>
    </source>
</evidence>
<dbReference type="OrthoDB" id="142078at2"/>
<comment type="cofactor">
    <cofactor evidence="1">
        <name>Mg(2+)</name>
        <dbReference type="ChEBI" id="CHEBI:18420"/>
    </cofactor>
</comment>
<proteinExistence type="inferred from homology"/>
<dbReference type="FunCoup" id="U2EEJ1">
    <property type="interactions" value="312"/>
</dbReference>
<dbReference type="Gene3D" id="3.40.50.10330">
    <property type="entry name" value="Probable inorganic polyphosphate/atp-NAD kinase, domain 1"/>
    <property type="match status" value="1"/>
</dbReference>
<dbReference type="EMBL" id="AFNU02000002">
    <property type="protein sequence ID" value="ERJ13116.1"/>
    <property type="molecule type" value="Genomic_DNA"/>
</dbReference>
<accession>U2EEJ1</accession>
<keyword evidence="8" id="KW-0067">ATP-binding</keyword>
<dbReference type="InterPro" id="IPR016064">
    <property type="entry name" value="NAD/diacylglycerol_kinase_sf"/>
</dbReference>
<keyword evidence="3" id="KW-0444">Lipid biosynthesis</keyword>
<evidence type="ECO:0000256" key="12">
    <source>
        <dbReference type="ARBA" id="ARBA00023264"/>
    </source>
</evidence>
<comment type="similarity">
    <text evidence="2">Belongs to the diacylglycerol/lipid kinase family.</text>
</comment>
<evidence type="ECO:0000256" key="8">
    <source>
        <dbReference type="ARBA" id="ARBA00022840"/>
    </source>
</evidence>
<dbReference type="Gene3D" id="2.60.200.40">
    <property type="match status" value="1"/>
</dbReference>
<dbReference type="NCBIfam" id="TIGR00147">
    <property type="entry name" value="YegS/Rv2252/BmrU family lipid kinase"/>
    <property type="match status" value="1"/>
</dbReference>
<dbReference type="AlphaFoldDB" id="U2EEJ1"/>
<evidence type="ECO:0000256" key="2">
    <source>
        <dbReference type="ARBA" id="ARBA00005983"/>
    </source>
</evidence>
<dbReference type="GO" id="GO:0005886">
    <property type="term" value="C:plasma membrane"/>
    <property type="evidence" value="ECO:0007669"/>
    <property type="project" value="TreeGrafter"/>
</dbReference>
<evidence type="ECO:0000256" key="9">
    <source>
        <dbReference type="ARBA" id="ARBA00022842"/>
    </source>
</evidence>
<reference evidence="14 15" key="2">
    <citation type="journal article" date="2013" name="PLoS ONE">
        <title>INDIGO - INtegrated Data Warehouse of MIcrobial GenOmes with Examples from the Red Sea Extremophiles.</title>
        <authorList>
            <person name="Alam I."/>
            <person name="Antunes A."/>
            <person name="Kamau A.A."/>
            <person name="Ba Alawi W."/>
            <person name="Kalkatawi M."/>
            <person name="Stingl U."/>
            <person name="Bajic V.B."/>
        </authorList>
    </citation>
    <scope>NUCLEOTIDE SEQUENCE [LARGE SCALE GENOMIC DNA]</scope>
    <source>
        <strain evidence="14 15">SSD-17B</strain>
    </source>
</reference>
<keyword evidence="6" id="KW-0547">Nucleotide-binding</keyword>
<gene>
    <name evidence="14" type="primary">dagK</name>
    <name evidence="14" type="ORF">HLPCO_000735</name>
</gene>
<sequence length="305" mass="33863">MKRARLIYNPTSGKELIKKRLPYILERLEDAGYEASVHATKGPGCAKHAAETAVKQRYDLVIAAGGDGTIFEVVNGLAEKEYRPRLGLIPSGTTNDFARALEIPRNVKAACDIIVNGFSRELDIGKADDKYFVNIAAGGALSEVTYEVPSKLKTVLGSLAYYFRGIRKLPFMTPMNAHIEYDGHVYDGDIVLFLVCNTNSVGGFERLASKSKLDDGQFDLIIIEKMILPKLLGLGIQTLSGKHLKHAKIKYLKANSISISVERDVKLNLDGEYGGMLKGEFKNLKRHLEIYVPRTDNKHFSERLC</sequence>
<evidence type="ECO:0000256" key="10">
    <source>
        <dbReference type="ARBA" id="ARBA00023098"/>
    </source>
</evidence>
<keyword evidence="11" id="KW-0594">Phospholipid biosynthesis</keyword>
<dbReference type="eggNOG" id="COG1597">
    <property type="taxonomic scope" value="Bacteria"/>
</dbReference>
<keyword evidence="15" id="KW-1185">Reference proteome</keyword>
<organism evidence="14 15">
    <name type="scientific">Haloplasma contractile SSD-17B</name>
    <dbReference type="NCBI Taxonomy" id="1033810"/>
    <lineage>
        <taxon>Bacteria</taxon>
        <taxon>Bacillati</taxon>
        <taxon>Mycoplasmatota</taxon>
        <taxon>Mollicutes</taxon>
        <taxon>Haloplasmatales</taxon>
        <taxon>Haloplasmataceae</taxon>
        <taxon>Haloplasma</taxon>
    </lineage>
</organism>
<dbReference type="SMART" id="SM00046">
    <property type="entry name" value="DAGKc"/>
    <property type="match status" value="1"/>
</dbReference>
<dbReference type="RefSeq" id="WP_008826873.1">
    <property type="nucleotide sequence ID" value="NZ_AFNU02000002.1"/>
</dbReference>
<dbReference type="PROSITE" id="PS50146">
    <property type="entry name" value="DAGK"/>
    <property type="match status" value="1"/>
</dbReference>
<dbReference type="GO" id="GO:0008654">
    <property type="term" value="P:phospholipid biosynthetic process"/>
    <property type="evidence" value="ECO:0007669"/>
    <property type="project" value="UniProtKB-KW"/>
</dbReference>
<keyword evidence="4" id="KW-0808">Transferase</keyword>
<dbReference type="NCBIfam" id="NF009603">
    <property type="entry name" value="PRK13055.1"/>
    <property type="match status" value="1"/>
</dbReference>
<dbReference type="InterPro" id="IPR050187">
    <property type="entry name" value="Lipid_Phosphate_FormReg"/>
</dbReference>
<evidence type="ECO:0000313" key="15">
    <source>
        <dbReference type="Proteomes" id="UP000005707"/>
    </source>
</evidence>
<evidence type="ECO:0000256" key="3">
    <source>
        <dbReference type="ARBA" id="ARBA00022516"/>
    </source>
</evidence>
<keyword evidence="9" id="KW-0460">Magnesium</keyword>
<dbReference type="InterPro" id="IPR005218">
    <property type="entry name" value="Diacylglycerol/lipid_kinase"/>
</dbReference>